<feature type="domain" description="FIST" evidence="1">
    <location>
        <begin position="204"/>
        <end position="256"/>
    </location>
</feature>
<keyword evidence="3" id="KW-1185">Reference proteome</keyword>
<reference evidence="2 3" key="1">
    <citation type="journal article" date="2019" name="Nat. Ecol. Evol.">
        <title>Megaphylogeny resolves global patterns of mushroom evolution.</title>
        <authorList>
            <person name="Varga T."/>
            <person name="Krizsan K."/>
            <person name="Foldi C."/>
            <person name="Dima B."/>
            <person name="Sanchez-Garcia M."/>
            <person name="Sanchez-Ramirez S."/>
            <person name="Szollosi G.J."/>
            <person name="Szarkandi J.G."/>
            <person name="Papp V."/>
            <person name="Albert L."/>
            <person name="Andreopoulos W."/>
            <person name="Angelini C."/>
            <person name="Antonin V."/>
            <person name="Barry K.W."/>
            <person name="Bougher N.L."/>
            <person name="Buchanan P."/>
            <person name="Buyck B."/>
            <person name="Bense V."/>
            <person name="Catcheside P."/>
            <person name="Chovatia M."/>
            <person name="Cooper J."/>
            <person name="Damon W."/>
            <person name="Desjardin D."/>
            <person name="Finy P."/>
            <person name="Geml J."/>
            <person name="Haridas S."/>
            <person name="Hughes K."/>
            <person name="Justo A."/>
            <person name="Karasinski D."/>
            <person name="Kautmanova I."/>
            <person name="Kiss B."/>
            <person name="Kocsube S."/>
            <person name="Kotiranta H."/>
            <person name="LaButti K.M."/>
            <person name="Lechner B.E."/>
            <person name="Liimatainen K."/>
            <person name="Lipzen A."/>
            <person name="Lukacs Z."/>
            <person name="Mihaltcheva S."/>
            <person name="Morgado L.N."/>
            <person name="Niskanen T."/>
            <person name="Noordeloos M.E."/>
            <person name="Ohm R.A."/>
            <person name="Ortiz-Santana B."/>
            <person name="Ovrebo C."/>
            <person name="Racz N."/>
            <person name="Riley R."/>
            <person name="Savchenko A."/>
            <person name="Shiryaev A."/>
            <person name="Soop K."/>
            <person name="Spirin V."/>
            <person name="Szebenyi C."/>
            <person name="Tomsovsky M."/>
            <person name="Tulloss R.E."/>
            <person name="Uehling J."/>
            <person name="Grigoriev I.V."/>
            <person name="Vagvolgyi C."/>
            <person name="Papp T."/>
            <person name="Martin F.M."/>
            <person name="Miettinen O."/>
            <person name="Hibbett D.S."/>
            <person name="Nagy L.G."/>
        </authorList>
    </citation>
    <scope>NUCLEOTIDE SEQUENCE [LARGE SCALE GENOMIC DNA]</scope>
    <source>
        <strain evidence="2 3">FP101781</strain>
    </source>
</reference>
<dbReference type="OrthoDB" id="10251508at2759"/>
<dbReference type="InterPro" id="IPR013702">
    <property type="entry name" value="FIST_domain_N"/>
</dbReference>
<name>A0A4Y7T971_COPMI</name>
<dbReference type="EMBL" id="QPFP01000022">
    <property type="protein sequence ID" value="TEB30551.1"/>
    <property type="molecule type" value="Genomic_DNA"/>
</dbReference>
<gene>
    <name evidence="2" type="ORF">FA13DRAFT_519390</name>
</gene>
<dbReference type="Proteomes" id="UP000298030">
    <property type="component" value="Unassembled WGS sequence"/>
</dbReference>
<dbReference type="AlphaFoldDB" id="A0A4Y7T971"/>
<protein>
    <recommendedName>
        <fullName evidence="1">FIST domain-containing protein</fullName>
    </recommendedName>
</protein>
<accession>A0A4Y7T971</accession>
<proteinExistence type="predicted"/>
<evidence type="ECO:0000313" key="3">
    <source>
        <dbReference type="Proteomes" id="UP000298030"/>
    </source>
</evidence>
<dbReference type="Pfam" id="PF08495">
    <property type="entry name" value="FIST"/>
    <property type="match status" value="1"/>
</dbReference>
<comment type="caution">
    <text evidence="2">The sequence shown here is derived from an EMBL/GenBank/DDBJ whole genome shotgun (WGS) entry which is preliminary data.</text>
</comment>
<evidence type="ECO:0000313" key="2">
    <source>
        <dbReference type="EMBL" id="TEB30551.1"/>
    </source>
</evidence>
<sequence>MPLQLTTILARNPSVLERQIRNVVEKYTRQNLVCLFALSSNDSVDWTHYWQLLRSINESQTAGCLSSSFSGVRAAKGDLSRYLSCSIGVFEPSEAVCFRSTIAGDRQPQVGRWHSFRKIEEAEPWPLNGNVSWDDVWGRKDEGAKTPGIDIGDSQQEDIHSLVYFTDRAYQGLSRSLSHSYPLTSRVGLIATPTLTVTELPATLLHQNSIYSTGAVGLALKKQYETRTQFQNLQQISEPMTVRSSQGNIIHALNDETNPTQVLLRILENTPGTTASNPAAFRFLKERVFVGEVGPDGKAYRVFHITSGDPSRGGLALSSEVAPAPGTRVQFFIQSGAANTSIELPKQDQPFKFSFVTVPELVSADDLSDMKDNHSIVVDGTFLAATDVGIVSHRPGDRDACTGLDCPIGTTVSLE</sequence>
<evidence type="ECO:0000259" key="1">
    <source>
        <dbReference type="Pfam" id="PF08495"/>
    </source>
</evidence>
<organism evidence="2 3">
    <name type="scientific">Coprinellus micaceus</name>
    <name type="common">Glistening ink-cap mushroom</name>
    <name type="synonym">Coprinus micaceus</name>
    <dbReference type="NCBI Taxonomy" id="71717"/>
    <lineage>
        <taxon>Eukaryota</taxon>
        <taxon>Fungi</taxon>
        <taxon>Dikarya</taxon>
        <taxon>Basidiomycota</taxon>
        <taxon>Agaricomycotina</taxon>
        <taxon>Agaricomycetes</taxon>
        <taxon>Agaricomycetidae</taxon>
        <taxon>Agaricales</taxon>
        <taxon>Agaricineae</taxon>
        <taxon>Psathyrellaceae</taxon>
        <taxon>Coprinellus</taxon>
    </lineage>
</organism>